<evidence type="ECO:0000256" key="2">
    <source>
        <dbReference type="ARBA" id="ARBA00005582"/>
    </source>
</evidence>
<organism evidence="6 7">
    <name type="scientific">Streptomyces rectiviolaceus</name>
    <dbReference type="NCBI Taxonomy" id="332591"/>
    <lineage>
        <taxon>Bacteria</taxon>
        <taxon>Bacillati</taxon>
        <taxon>Actinomycetota</taxon>
        <taxon>Actinomycetes</taxon>
        <taxon>Kitasatosporales</taxon>
        <taxon>Streptomycetaceae</taxon>
        <taxon>Streptomyces</taxon>
    </lineage>
</organism>
<name>A0ABP6MDV7_9ACTN</name>
<comment type="similarity">
    <text evidence="2">Belongs to the Nudix hydrolase family.</text>
</comment>
<evidence type="ECO:0000256" key="1">
    <source>
        <dbReference type="ARBA" id="ARBA00001946"/>
    </source>
</evidence>
<evidence type="ECO:0000313" key="6">
    <source>
        <dbReference type="EMBL" id="GAA3092371.1"/>
    </source>
</evidence>
<comment type="cofactor">
    <cofactor evidence="1">
        <name>Mg(2+)</name>
        <dbReference type="ChEBI" id="CHEBI:18420"/>
    </cofactor>
</comment>
<dbReference type="PANTHER" id="PTHR43046:SF14">
    <property type="entry name" value="MUTT_NUDIX FAMILY PROTEIN"/>
    <property type="match status" value="1"/>
</dbReference>
<dbReference type="PRINTS" id="PR00502">
    <property type="entry name" value="NUDIXFAMILY"/>
</dbReference>
<dbReference type="InterPro" id="IPR020084">
    <property type="entry name" value="NUDIX_hydrolase_CS"/>
</dbReference>
<feature type="domain" description="Nudix hydrolase" evidence="5">
    <location>
        <begin position="247"/>
        <end position="374"/>
    </location>
</feature>
<dbReference type="Gene3D" id="3.40.50.150">
    <property type="entry name" value="Vaccinia Virus protein VP39"/>
    <property type="match status" value="1"/>
</dbReference>
<dbReference type="InterPro" id="IPR020476">
    <property type="entry name" value="Nudix_hydrolase"/>
</dbReference>
<keyword evidence="3" id="KW-0378">Hydrolase</keyword>
<dbReference type="InterPro" id="IPR000086">
    <property type="entry name" value="NUDIX_hydrolase_dom"/>
</dbReference>
<sequence length="419" mass="45444">MTPHSANEHSWTLYGQRQLDHGYSPAVPDRIDWGFWSGVGPGAEALGDIRGKRVLDIGSGPGHHAVHLARAHEALVDGIDLSPTQHQRALRAHGSEPGVHFVCADVVEHLRHATPYDAAYGIRTFGCIDPHHLLPALRHGLADGAPLVFSALHTGGDGQGPSNEVAPRQEFIRLRDEEPIPTLMRVLAPHLWRDLLTDHGFRVETTELLTAPDDDNPVIVQLIQARRHRVAAPPRVTSRPRTDRPPTPHAALGVGAIVFGERGLLLGRHRLGTWELPGGTVEPGESLHDAVVRELSEESGLVAQTESVALLGTLVDHVAEVVRITVGAVVTAWHGEPSDQPDEPVGDWRWWPLDALPQGLFECSAQILTAWRPDLPIDHPPARFTPYARLSRRAGSESDQGPPGLGQRLGSASGPIATR</sequence>
<evidence type="ECO:0000256" key="4">
    <source>
        <dbReference type="SAM" id="MobiDB-lite"/>
    </source>
</evidence>
<protein>
    <recommendedName>
        <fullName evidence="5">Nudix hydrolase domain-containing protein</fullName>
    </recommendedName>
</protein>
<dbReference type="Proteomes" id="UP001501637">
    <property type="component" value="Unassembled WGS sequence"/>
</dbReference>
<keyword evidence="7" id="KW-1185">Reference proteome</keyword>
<feature type="region of interest" description="Disordered" evidence="4">
    <location>
        <begin position="388"/>
        <end position="419"/>
    </location>
</feature>
<dbReference type="PROSITE" id="PS00893">
    <property type="entry name" value="NUDIX_BOX"/>
    <property type="match status" value="1"/>
</dbReference>
<gene>
    <name evidence="6" type="ORF">GCM10010449_15160</name>
</gene>
<dbReference type="Gene3D" id="3.90.79.10">
    <property type="entry name" value="Nucleoside Triphosphate Pyrophosphohydrolase"/>
    <property type="match status" value="1"/>
</dbReference>
<dbReference type="EMBL" id="BAAAUG010000022">
    <property type="protein sequence ID" value="GAA3092371.1"/>
    <property type="molecule type" value="Genomic_DNA"/>
</dbReference>
<reference evidence="7" key="1">
    <citation type="journal article" date="2019" name="Int. J. Syst. Evol. Microbiol.">
        <title>The Global Catalogue of Microorganisms (GCM) 10K type strain sequencing project: providing services to taxonomists for standard genome sequencing and annotation.</title>
        <authorList>
            <consortium name="The Broad Institute Genomics Platform"/>
            <consortium name="The Broad Institute Genome Sequencing Center for Infectious Disease"/>
            <person name="Wu L."/>
            <person name="Ma J."/>
        </authorList>
    </citation>
    <scope>NUCLEOTIDE SEQUENCE [LARGE SCALE GENOMIC DNA]</scope>
    <source>
        <strain evidence="7">JCM 9092</strain>
    </source>
</reference>
<dbReference type="SUPFAM" id="SSF55811">
    <property type="entry name" value="Nudix"/>
    <property type="match status" value="1"/>
</dbReference>
<comment type="caution">
    <text evidence="6">The sequence shown here is derived from an EMBL/GenBank/DDBJ whole genome shotgun (WGS) entry which is preliminary data.</text>
</comment>
<dbReference type="CDD" id="cd02440">
    <property type="entry name" value="AdoMet_MTases"/>
    <property type="match status" value="1"/>
</dbReference>
<dbReference type="InterPro" id="IPR015797">
    <property type="entry name" value="NUDIX_hydrolase-like_dom_sf"/>
</dbReference>
<evidence type="ECO:0000313" key="7">
    <source>
        <dbReference type="Proteomes" id="UP001501637"/>
    </source>
</evidence>
<dbReference type="PROSITE" id="PS51462">
    <property type="entry name" value="NUDIX"/>
    <property type="match status" value="1"/>
</dbReference>
<dbReference type="SUPFAM" id="SSF53335">
    <property type="entry name" value="S-adenosyl-L-methionine-dependent methyltransferases"/>
    <property type="match status" value="1"/>
</dbReference>
<dbReference type="InterPro" id="IPR029063">
    <property type="entry name" value="SAM-dependent_MTases_sf"/>
</dbReference>
<evidence type="ECO:0000259" key="5">
    <source>
        <dbReference type="PROSITE" id="PS51462"/>
    </source>
</evidence>
<evidence type="ECO:0000256" key="3">
    <source>
        <dbReference type="ARBA" id="ARBA00022801"/>
    </source>
</evidence>
<accession>A0ABP6MDV7</accession>
<dbReference type="Pfam" id="PF13649">
    <property type="entry name" value="Methyltransf_25"/>
    <property type="match status" value="1"/>
</dbReference>
<dbReference type="Pfam" id="PF00293">
    <property type="entry name" value="NUDIX"/>
    <property type="match status" value="1"/>
</dbReference>
<dbReference type="InterPro" id="IPR041698">
    <property type="entry name" value="Methyltransf_25"/>
</dbReference>
<dbReference type="PANTHER" id="PTHR43046">
    <property type="entry name" value="GDP-MANNOSE MANNOSYL HYDROLASE"/>
    <property type="match status" value="1"/>
</dbReference>
<dbReference type="RefSeq" id="WP_344519686.1">
    <property type="nucleotide sequence ID" value="NZ_BAAAUG010000022.1"/>
</dbReference>
<proteinExistence type="inferred from homology"/>